<sequence>MNKLLNNVYILTKKLNSGIEHFMLSWVGSDIKLTNIEQGTEFFFEPSHLKTLIDTGVFDIASKSEILALFSPKPNPDSPRKLKAITEQKRRLDYVKGAISAGIAVGTQRVLEDYIAIKSLELLDQKAPSAVTLYRWIRAYKKNYDDNSLFPRYKKSGNRLPKIANKHNELLNNFLNTIDLSLKVSVIYKSYLQLVGNENIEPISVNSLRKRITARKLQTHSDN</sequence>
<reference evidence="1 2" key="1">
    <citation type="submission" date="2020-03" db="EMBL/GenBank/DDBJ databases">
        <title>Complete genome sequence of Shewanella sp.</title>
        <authorList>
            <person name="Kim Y.-S."/>
            <person name="Kim S.-J."/>
            <person name="Jung H.-K."/>
            <person name="Kim K.-H."/>
        </authorList>
    </citation>
    <scope>NUCLEOTIDE SEQUENCE [LARGE SCALE GENOMIC DNA]</scope>
    <source>
        <strain evidence="1 2">PN3F2</strain>
        <plasmid evidence="1 2">pPN3F2_1</plasmid>
    </source>
</reference>
<proteinExistence type="predicted"/>
<dbReference type="Proteomes" id="UP000502608">
    <property type="component" value="Plasmid pPN3F2_1"/>
</dbReference>
<evidence type="ECO:0000313" key="1">
    <source>
        <dbReference type="EMBL" id="QIR16353.1"/>
    </source>
</evidence>
<accession>A0A6G9QQG6</accession>
<name>A0A6G9QQG6_9GAMM</name>
<evidence type="ECO:0000313" key="2">
    <source>
        <dbReference type="Proteomes" id="UP000502608"/>
    </source>
</evidence>
<dbReference type="KEGG" id="saes:HBH39_17865"/>
<dbReference type="AlphaFoldDB" id="A0A6G9QQG6"/>
<organism evidence="1 2">
    <name type="scientific">Shewanella aestuarii</name>
    <dbReference type="NCBI Taxonomy" id="1028752"/>
    <lineage>
        <taxon>Bacteria</taxon>
        <taxon>Pseudomonadati</taxon>
        <taxon>Pseudomonadota</taxon>
        <taxon>Gammaproteobacteria</taxon>
        <taxon>Alteromonadales</taxon>
        <taxon>Shewanellaceae</taxon>
        <taxon>Shewanella</taxon>
    </lineage>
</organism>
<keyword evidence="2" id="KW-1185">Reference proteome</keyword>
<gene>
    <name evidence="1" type="ORF">HBH39_17865</name>
</gene>
<geneLocation type="plasmid" evidence="1 2">
    <name>pPN3F2_1</name>
</geneLocation>
<protein>
    <submittedName>
        <fullName evidence="1">Uncharacterized protein</fullName>
    </submittedName>
</protein>
<dbReference type="EMBL" id="CP050314">
    <property type="protein sequence ID" value="QIR16353.1"/>
    <property type="molecule type" value="Genomic_DNA"/>
</dbReference>
<keyword evidence="1" id="KW-0614">Plasmid</keyword>
<dbReference type="RefSeq" id="WP_167680202.1">
    <property type="nucleotide sequence ID" value="NZ_CP050314.1"/>
</dbReference>